<keyword evidence="2" id="KW-0812">Transmembrane</keyword>
<feature type="transmembrane region" description="Helical" evidence="2">
    <location>
        <begin position="12"/>
        <end position="31"/>
    </location>
</feature>
<evidence type="ECO:0000313" key="3">
    <source>
        <dbReference type="EMBL" id="THZ11672.1"/>
    </source>
</evidence>
<feature type="compositionally biased region" description="Basic residues" evidence="1">
    <location>
        <begin position="110"/>
        <end position="121"/>
    </location>
</feature>
<gene>
    <name evidence="3" type="ORF">D6C91_09090</name>
</gene>
<keyword evidence="2" id="KW-0472">Membrane</keyword>
<name>A0A4S9SL96_AURPU</name>
<organism evidence="3 4">
    <name type="scientific">Aureobasidium pullulans</name>
    <name type="common">Black yeast</name>
    <name type="synonym">Pullularia pullulans</name>
    <dbReference type="NCBI Taxonomy" id="5580"/>
    <lineage>
        <taxon>Eukaryota</taxon>
        <taxon>Fungi</taxon>
        <taxon>Dikarya</taxon>
        <taxon>Ascomycota</taxon>
        <taxon>Pezizomycotina</taxon>
        <taxon>Dothideomycetes</taxon>
        <taxon>Dothideomycetidae</taxon>
        <taxon>Dothideales</taxon>
        <taxon>Saccotheciaceae</taxon>
        <taxon>Aureobasidium</taxon>
    </lineage>
</organism>
<feature type="compositionally biased region" description="Basic and acidic residues" evidence="1">
    <location>
        <begin position="38"/>
        <end position="47"/>
    </location>
</feature>
<keyword evidence="2" id="KW-1133">Transmembrane helix</keyword>
<feature type="compositionally biased region" description="Low complexity" evidence="1">
    <location>
        <begin position="60"/>
        <end position="79"/>
    </location>
</feature>
<protein>
    <submittedName>
        <fullName evidence="3">Uncharacterized protein</fullName>
    </submittedName>
</protein>
<evidence type="ECO:0000256" key="1">
    <source>
        <dbReference type="SAM" id="MobiDB-lite"/>
    </source>
</evidence>
<dbReference type="EMBL" id="QZBM01000696">
    <property type="protein sequence ID" value="THZ11672.1"/>
    <property type="molecule type" value="Genomic_DNA"/>
</dbReference>
<dbReference type="AlphaFoldDB" id="A0A4S9SL96"/>
<sequence length="144" mass="16317">MPYYDYLDDKRTFQRGIFSFFAVALAGLCFANPGGIFRSEKKADEPTNRACGRHRRSLSDSESSSSSGSSSSQSSLDEPLPSRRAQYPTTSRDGMRARYPYPPAQDYAHHTHHHHSHHQRHNSPQAIHSRAEDPFAWENTLKGI</sequence>
<proteinExistence type="predicted"/>
<dbReference type="Proteomes" id="UP000308005">
    <property type="component" value="Unassembled WGS sequence"/>
</dbReference>
<feature type="region of interest" description="Disordered" evidence="1">
    <location>
        <begin position="38"/>
        <end position="127"/>
    </location>
</feature>
<accession>A0A4S9SL96</accession>
<comment type="caution">
    <text evidence="3">The sequence shown here is derived from an EMBL/GenBank/DDBJ whole genome shotgun (WGS) entry which is preliminary data.</text>
</comment>
<evidence type="ECO:0000313" key="4">
    <source>
        <dbReference type="Proteomes" id="UP000308005"/>
    </source>
</evidence>
<reference evidence="3 4" key="1">
    <citation type="submission" date="2018-10" db="EMBL/GenBank/DDBJ databases">
        <title>Fifty Aureobasidium pullulans genomes reveal a recombining polyextremotolerant generalist.</title>
        <authorList>
            <person name="Gostincar C."/>
            <person name="Turk M."/>
            <person name="Zajc J."/>
            <person name="Gunde-Cimerman N."/>
        </authorList>
    </citation>
    <scope>NUCLEOTIDE SEQUENCE [LARGE SCALE GENOMIC DNA]</scope>
    <source>
        <strain evidence="3 4">EXF-3863</strain>
    </source>
</reference>
<evidence type="ECO:0000256" key="2">
    <source>
        <dbReference type="SAM" id="Phobius"/>
    </source>
</evidence>